<evidence type="ECO:0000313" key="5">
    <source>
        <dbReference type="Proteomes" id="UP000000683"/>
    </source>
</evidence>
<sequence>MPRKSNSITDLLLQAPWWVSVVTAAAVYIVMGVIIPAIETNNQFLNMILNAVAVPAPIFSFFFLLLAPFAFFNTRRKVKMLDQQTNLNSIRQLHWKNFEELVAEAYRRLGYQVTEGGFGPDGGIDIELRKDGKLLFIQCKQWKARKVGVNIIREMYGVLTASNANEIIIICSGKFTQDAYSFALDKPVTLMDGYELSALIQDVQSNPILSNEKQALCPRCRSALVQRVAKRGPNSGNGFLGCSSFPKCRYTE</sequence>
<evidence type="ECO:0000259" key="3">
    <source>
        <dbReference type="Pfam" id="PF04471"/>
    </source>
</evidence>
<dbReference type="Pfam" id="PF04471">
    <property type="entry name" value="Mrr_cat"/>
    <property type="match status" value="1"/>
</dbReference>
<dbReference type="SUPFAM" id="SSF52980">
    <property type="entry name" value="Restriction endonuclease-like"/>
    <property type="match status" value="1"/>
</dbReference>
<dbReference type="GO" id="GO:0006265">
    <property type="term" value="P:DNA topological change"/>
    <property type="evidence" value="ECO:0007669"/>
    <property type="project" value="InterPro"/>
</dbReference>
<gene>
    <name evidence="4" type="ordered locus">ambt_18575</name>
</gene>
<dbReference type="InterPro" id="IPR013498">
    <property type="entry name" value="Topo_IA_Znf"/>
</dbReference>
<name>F5Z5X5_ALTNA</name>
<reference evidence="4 5" key="1">
    <citation type="journal article" date="2011" name="J. Bacteriol.">
        <title>Complete genome sequence of the polycyclic aromatic hydrocarbon-degrading bacterium Alteromonas sp. strain SN2.</title>
        <authorList>
            <person name="Jin H.M."/>
            <person name="Jeong H."/>
            <person name="Moon E.J."/>
            <person name="Math R.K."/>
            <person name="Lee K."/>
            <person name="Kim H.J."/>
            <person name="Jeon C.O."/>
            <person name="Oh T.K."/>
            <person name="Kim J.F."/>
        </authorList>
    </citation>
    <scope>NUCLEOTIDE SEQUENCE [LARGE SCALE GENOMIC DNA]</scope>
    <source>
        <strain evidence="5">JCM 17741 / KACC 18427 / KCTC 11700BP / SN2</strain>
    </source>
</reference>
<feature type="transmembrane region" description="Helical" evidence="1">
    <location>
        <begin position="12"/>
        <end position="35"/>
    </location>
</feature>
<keyword evidence="1" id="KW-0472">Membrane</keyword>
<dbReference type="PANTHER" id="PTHR30015:SF7">
    <property type="entry name" value="TYPE IV METHYL-DIRECTED RESTRICTION ENZYME ECOKMRR"/>
    <property type="match status" value="1"/>
</dbReference>
<dbReference type="InterPro" id="IPR011335">
    <property type="entry name" value="Restrct_endonuc-II-like"/>
</dbReference>
<dbReference type="Proteomes" id="UP000000683">
    <property type="component" value="Chromosome"/>
</dbReference>
<dbReference type="InterPro" id="IPR011856">
    <property type="entry name" value="tRNA_endonuc-like_dom_sf"/>
</dbReference>
<dbReference type="Gene3D" id="3.30.65.10">
    <property type="entry name" value="Bacterial Topoisomerase I, domain 1"/>
    <property type="match status" value="1"/>
</dbReference>
<keyword evidence="1 4" id="KW-0812">Transmembrane</keyword>
<dbReference type="Pfam" id="PF01396">
    <property type="entry name" value="Zn_ribbon_Top1"/>
    <property type="match status" value="1"/>
</dbReference>
<dbReference type="SUPFAM" id="SSF57783">
    <property type="entry name" value="Zinc beta-ribbon"/>
    <property type="match status" value="1"/>
</dbReference>
<dbReference type="GO" id="GO:0009307">
    <property type="term" value="P:DNA restriction-modification system"/>
    <property type="evidence" value="ECO:0007669"/>
    <property type="project" value="InterPro"/>
</dbReference>
<dbReference type="KEGG" id="alt:ambt_18575"/>
<dbReference type="GO" id="GO:0003916">
    <property type="term" value="F:DNA topoisomerase activity"/>
    <property type="evidence" value="ECO:0007669"/>
    <property type="project" value="InterPro"/>
</dbReference>
<dbReference type="GO" id="GO:0005694">
    <property type="term" value="C:chromosome"/>
    <property type="evidence" value="ECO:0007669"/>
    <property type="project" value="InterPro"/>
</dbReference>
<dbReference type="InterPro" id="IPR052906">
    <property type="entry name" value="Type_IV_Methyl-Rstrct_Enzyme"/>
</dbReference>
<keyword evidence="1" id="KW-1133">Transmembrane helix</keyword>
<proteinExistence type="predicted"/>
<accession>F5Z5X5</accession>
<evidence type="ECO:0000259" key="2">
    <source>
        <dbReference type="Pfam" id="PF01396"/>
    </source>
</evidence>
<dbReference type="EMBL" id="CP002339">
    <property type="protein sequence ID" value="AEF05208.1"/>
    <property type="molecule type" value="Genomic_DNA"/>
</dbReference>
<dbReference type="PANTHER" id="PTHR30015">
    <property type="entry name" value="MRR RESTRICTION SYSTEM PROTEIN"/>
    <property type="match status" value="1"/>
</dbReference>
<dbReference type="eggNOG" id="COG1787">
    <property type="taxonomic scope" value="Bacteria"/>
</dbReference>
<dbReference type="InterPro" id="IPR007560">
    <property type="entry name" value="Restrct_endonuc_IV_Mrr"/>
</dbReference>
<dbReference type="OrthoDB" id="5782056at2"/>
<feature type="transmembrane region" description="Helical" evidence="1">
    <location>
        <begin position="47"/>
        <end position="72"/>
    </location>
</feature>
<dbReference type="RefSeq" id="WP_013786120.1">
    <property type="nucleotide sequence ID" value="NC_015554.1"/>
</dbReference>
<dbReference type="eggNOG" id="COG0551">
    <property type="taxonomic scope" value="Bacteria"/>
</dbReference>
<dbReference type="Gene3D" id="3.40.1350.10">
    <property type="match status" value="1"/>
</dbReference>
<feature type="domain" description="DNA topoisomerase type IA zn finger" evidence="2">
    <location>
        <begin position="216"/>
        <end position="252"/>
    </location>
</feature>
<feature type="domain" description="Restriction endonuclease type IV Mrr" evidence="3">
    <location>
        <begin position="90"/>
        <end position="200"/>
    </location>
</feature>
<evidence type="ECO:0000256" key="1">
    <source>
        <dbReference type="SAM" id="Phobius"/>
    </source>
</evidence>
<organism evidence="4 5">
    <name type="scientific">Alteromonas naphthalenivorans</name>
    <dbReference type="NCBI Taxonomy" id="715451"/>
    <lineage>
        <taxon>Bacteria</taxon>
        <taxon>Pseudomonadati</taxon>
        <taxon>Pseudomonadota</taxon>
        <taxon>Gammaproteobacteria</taxon>
        <taxon>Alteromonadales</taxon>
        <taxon>Alteromonadaceae</taxon>
        <taxon>Alteromonas/Salinimonas group</taxon>
        <taxon>Alteromonas</taxon>
    </lineage>
</organism>
<keyword evidence="5" id="KW-1185">Reference proteome</keyword>
<dbReference type="GO" id="GO:0015666">
    <property type="term" value="F:restriction endodeoxyribonuclease activity"/>
    <property type="evidence" value="ECO:0007669"/>
    <property type="project" value="TreeGrafter"/>
</dbReference>
<protein>
    <submittedName>
        <fullName evidence="4">Transmembrane protein</fullName>
    </submittedName>
</protein>
<evidence type="ECO:0000313" key="4">
    <source>
        <dbReference type="EMBL" id="AEF05208.1"/>
    </source>
</evidence>
<dbReference type="AlphaFoldDB" id="F5Z5X5"/>
<dbReference type="HOGENOM" id="CLU_050636_0_0_6"/>
<dbReference type="GO" id="GO:0003677">
    <property type="term" value="F:DNA binding"/>
    <property type="evidence" value="ECO:0007669"/>
    <property type="project" value="InterPro"/>
</dbReference>